<feature type="signal peptide" evidence="6">
    <location>
        <begin position="1"/>
        <end position="27"/>
    </location>
</feature>
<dbReference type="AlphaFoldDB" id="A0AAJ4I9Y8"/>
<organism evidence="7 8">
    <name type="scientific">Vibrio navarrensis</name>
    <dbReference type="NCBI Taxonomy" id="29495"/>
    <lineage>
        <taxon>Bacteria</taxon>
        <taxon>Pseudomonadati</taxon>
        <taxon>Pseudomonadota</taxon>
        <taxon>Gammaproteobacteria</taxon>
        <taxon>Vibrionales</taxon>
        <taxon>Vibrionaceae</taxon>
        <taxon>Vibrio</taxon>
    </lineage>
</organism>
<keyword evidence="2" id="KW-0964">Secreted</keyword>
<protein>
    <submittedName>
        <fullName evidence="7">DUF1566 domain-containing protein</fullName>
    </submittedName>
</protein>
<evidence type="ECO:0000256" key="6">
    <source>
        <dbReference type="SAM" id="SignalP"/>
    </source>
</evidence>
<feature type="chain" id="PRO_5042496141" evidence="6">
    <location>
        <begin position="28"/>
        <end position="771"/>
    </location>
</feature>
<gene>
    <name evidence="7" type="ORF">I3X05_13125</name>
</gene>
<sequence>MKRTQFKMKKKHAMKVAPLMMSLLLMACGGEDSGLPSQSGVTDPCAPTSYTCDSDGDGYTNGEETDNGTNPDDPNDPVENGDKDDDGDGYTNGEEVKNGTDKDDPNDPVQGGNLDDDGDGLTNGEEVKNGTDKDDPNDPVQGGDKDDDKDGIPNGKETVEGWDDNDANNPVPGGDKDDDGDGIKNGKETVEGWDDNDPNDPVQGGNLDSDHDGLKDGLETVSGSDKNDPNDPVQDGDKDKDGDGIKNGLETVEGWDDNDANNPVQGGNEDKDGDGIKNGRETVEGWDDNNVNNPVENGNLDSDGDGLKDGREHAEGWDKDNPNSPVENGDEDKDGDGFKNGLETIEGWDDNDASNPIAPEKVQNPDLVLDNSAVVPGTTLQAVIEFGLEDSTQTYSTLNVADADHVTWSVLDGSQNQVTELELTSEGLVTIPAMEEIISLVNQPLTMRATFVDGGWFSGQAAQDETFEVKLALVDGEASEIVTTVDGEPSHESTLEVSKGSDVKVEAEFHFEDGSHYTTSSSEFVTWTVSPEDSGVTVDENGMVDTSGVTESVVVTITATGHGPFDGVTKTTTMTVNLPDIATVSGAACGGQLNDADKVNARGACLKIATNNAGQWFTSTPSIAMMDALGYTKAAGNVDTNGGRTYAGSFTENGVHGPEDGVYAQFDQLAIGNGEWVDGQLDRWCHDLAALNFGGKSDWRRPTRDEVKSLVSERGDMYDGYGWPVGRLYWSTTISDVSGSFVKVWVLGFYNVNADNQYLSTHNGYAACVAG</sequence>
<dbReference type="RefSeq" id="WP_337970768.1">
    <property type="nucleotide sequence ID" value="NZ_CP065217.1"/>
</dbReference>
<reference evidence="7 8" key="1">
    <citation type="submission" date="2020-11" db="EMBL/GenBank/DDBJ databases">
        <title>Complete and Circularized Genome Assembly of a human isolate of Vibrio navarrensis biotype pommerensis with MiSeq and MinION Sequence Data.</title>
        <authorList>
            <person name="Schwartz K."/>
            <person name="Borowiak M."/>
            <person name="Deneke C."/>
            <person name="Balau V."/>
            <person name="Metelmann C."/>
            <person name="Strauch E."/>
        </authorList>
    </citation>
    <scope>NUCLEOTIDE SEQUENCE [LARGE SCALE GENOMIC DNA]</scope>
    <source>
        <strain evidence="7 8">20-VB00237</strain>
    </source>
</reference>
<evidence type="ECO:0000256" key="2">
    <source>
        <dbReference type="ARBA" id="ARBA00022525"/>
    </source>
</evidence>
<feature type="compositionally biased region" description="Low complexity" evidence="5">
    <location>
        <begin position="289"/>
        <end position="299"/>
    </location>
</feature>
<dbReference type="EMBL" id="CP065217">
    <property type="protein sequence ID" value="QPL52931.1"/>
    <property type="molecule type" value="Genomic_DNA"/>
</dbReference>
<feature type="region of interest" description="Disordered" evidence="5">
    <location>
        <begin position="30"/>
        <end position="363"/>
    </location>
</feature>
<feature type="compositionally biased region" description="Basic and acidic residues" evidence="5">
    <location>
        <begin position="268"/>
        <end position="283"/>
    </location>
</feature>
<dbReference type="InterPro" id="IPR059100">
    <property type="entry name" value="TSP3_bac"/>
</dbReference>
<evidence type="ECO:0000313" key="7">
    <source>
        <dbReference type="EMBL" id="QPL52931.1"/>
    </source>
</evidence>
<feature type="compositionally biased region" description="Basic and acidic residues" evidence="5">
    <location>
        <begin position="125"/>
        <end position="136"/>
    </location>
</feature>
<feature type="compositionally biased region" description="Basic and acidic residues" evidence="5">
    <location>
        <begin position="208"/>
        <end position="218"/>
    </location>
</feature>
<dbReference type="Proteomes" id="UP000594435">
    <property type="component" value="Chromosome 1"/>
</dbReference>
<proteinExistence type="predicted"/>
<feature type="compositionally biased region" description="Basic and acidic residues" evidence="5">
    <location>
        <begin position="305"/>
        <end position="321"/>
    </location>
</feature>
<feature type="compositionally biased region" description="Basic and acidic residues" evidence="5">
    <location>
        <begin position="225"/>
        <end position="244"/>
    </location>
</feature>
<comment type="subcellular location">
    <subcellularLocation>
        <location evidence="1">Secreted</location>
    </subcellularLocation>
</comment>
<evidence type="ECO:0000256" key="1">
    <source>
        <dbReference type="ARBA" id="ARBA00004613"/>
    </source>
</evidence>
<evidence type="ECO:0000256" key="4">
    <source>
        <dbReference type="ARBA" id="ARBA00022837"/>
    </source>
</evidence>
<keyword evidence="4" id="KW-0106">Calcium</keyword>
<evidence type="ECO:0000256" key="5">
    <source>
        <dbReference type="SAM" id="MobiDB-lite"/>
    </source>
</evidence>
<accession>A0AAJ4I9Y8</accession>
<evidence type="ECO:0000313" key="8">
    <source>
        <dbReference type="Proteomes" id="UP000594435"/>
    </source>
</evidence>
<dbReference type="Pfam" id="PF18884">
    <property type="entry name" value="TSP3_bac"/>
    <property type="match status" value="4"/>
</dbReference>
<feature type="compositionally biased region" description="Basic and acidic residues" evidence="5">
    <location>
        <begin position="94"/>
        <end position="105"/>
    </location>
</feature>
<name>A0AAJ4I9Y8_9VIBR</name>
<feature type="compositionally biased region" description="Basic and acidic residues" evidence="5">
    <location>
        <begin position="181"/>
        <end position="190"/>
    </location>
</feature>
<keyword evidence="3 6" id="KW-0732">Signal</keyword>
<dbReference type="PROSITE" id="PS51257">
    <property type="entry name" value="PROKAR_LIPOPROTEIN"/>
    <property type="match status" value="1"/>
</dbReference>
<evidence type="ECO:0000256" key="3">
    <source>
        <dbReference type="ARBA" id="ARBA00022729"/>
    </source>
</evidence>